<protein>
    <submittedName>
        <fullName evidence="1">Uncharacterized protein</fullName>
    </submittedName>
</protein>
<organism evidence="1">
    <name type="scientific">Desulfobacca acetoxidans</name>
    <dbReference type="NCBI Taxonomy" id="60893"/>
    <lineage>
        <taxon>Bacteria</taxon>
        <taxon>Pseudomonadati</taxon>
        <taxon>Thermodesulfobacteriota</taxon>
        <taxon>Desulfobaccia</taxon>
        <taxon>Desulfobaccales</taxon>
        <taxon>Desulfobaccaceae</taxon>
        <taxon>Desulfobacca</taxon>
    </lineage>
</organism>
<name>A0A7C3UXD7_9BACT</name>
<comment type="caution">
    <text evidence="1">The sequence shown here is derived from an EMBL/GenBank/DDBJ whole genome shotgun (WGS) entry which is preliminary data.</text>
</comment>
<reference evidence="1" key="1">
    <citation type="journal article" date="2020" name="mSystems">
        <title>Genome- and Community-Level Interaction Insights into Carbon Utilization and Element Cycling Functions of Hydrothermarchaeota in Hydrothermal Sediment.</title>
        <authorList>
            <person name="Zhou Z."/>
            <person name="Liu Y."/>
            <person name="Xu W."/>
            <person name="Pan J."/>
            <person name="Luo Z.H."/>
            <person name="Li M."/>
        </authorList>
    </citation>
    <scope>NUCLEOTIDE SEQUENCE [LARGE SCALE GENOMIC DNA]</scope>
    <source>
        <strain evidence="1">SpSt-897</strain>
    </source>
</reference>
<dbReference type="AlphaFoldDB" id="A0A7C3UXD7"/>
<evidence type="ECO:0000313" key="1">
    <source>
        <dbReference type="EMBL" id="HGF33757.1"/>
    </source>
</evidence>
<dbReference type="EMBL" id="DTMF01000134">
    <property type="protein sequence ID" value="HGF33757.1"/>
    <property type="molecule type" value="Genomic_DNA"/>
</dbReference>
<sequence length="105" mass="12012">MPTRMEVKHYTVDVAAHLEGFNEWVANIYLYDDLGRAFGNIRFSKTMAGQNNQINPGGMSTMWAPPESYPWVLDLLRNEKPLYVWLYESGRALLSTSVEPVGEEE</sequence>
<proteinExistence type="predicted"/>
<accession>A0A7C3UXD7</accession>
<gene>
    <name evidence="1" type="ORF">ENW96_05115</name>
</gene>